<sequence length="247" mass="27645">MNGFGDVGVSTDPRTVADDFLKDETMNASTVSSGDFDGSPTLDLDWSTFDLEPPYNVFCPDAGGPFDFGSEMGFLNLGFNVTGESQASPRLLFHENEGSSSALSAKDMLVAVSQAFKQSLWRWHPEAQDYLTIEQPNLSLPTFILDWSKTLNLQGSTPVSVKLGTSTRDKILAMWLRRAGWYKDSSYQRIVPQPEDEGAALEAKWRQWIEQESFKRLVWATPLSYKLLALWQTVSILVGRMFNLANL</sequence>
<evidence type="ECO:0000313" key="1">
    <source>
        <dbReference type="EMBL" id="KAK3081982.1"/>
    </source>
</evidence>
<dbReference type="Proteomes" id="UP001186974">
    <property type="component" value="Unassembled WGS sequence"/>
</dbReference>
<evidence type="ECO:0000313" key="2">
    <source>
        <dbReference type="Proteomes" id="UP001186974"/>
    </source>
</evidence>
<name>A0ACC3DYP3_9PEZI</name>
<accession>A0ACC3DYP3</accession>
<proteinExistence type="predicted"/>
<organism evidence="1 2">
    <name type="scientific">Coniosporium uncinatum</name>
    <dbReference type="NCBI Taxonomy" id="93489"/>
    <lineage>
        <taxon>Eukaryota</taxon>
        <taxon>Fungi</taxon>
        <taxon>Dikarya</taxon>
        <taxon>Ascomycota</taxon>
        <taxon>Pezizomycotina</taxon>
        <taxon>Dothideomycetes</taxon>
        <taxon>Dothideomycetes incertae sedis</taxon>
        <taxon>Coniosporium</taxon>
    </lineage>
</organism>
<protein>
    <submittedName>
        <fullName evidence="1">Uncharacterized protein</fullName>
    </submittedName>
</protein>
<dbReference type="EMBL" id="JAWDJW010000025">
    <property type="protein sequence ID" value="KAK3081982.1"/>
    <property type="molecule type" value="Genomic_DNA"/>
</dbReference>
<comment type="caution">
    <text evidence="1">The sequence shown here is derived from an EMBL/GenBank/DDBJ whole genome shotgun (WGS) entry which is preliminary data.</text>
</comment>
<gene>
    <name evidence="1" type="ORF">LTS18_009290</name>
</gene>
<reference evidence="1" key="1">
    <citation type="submission" date="2024-09" db="EMBL/GenBank/DDBJ databases">
        <title>Black Yeasts Isolated from many extreme environments.</title>
        <authorList>
            <person name="Coleine C."/>
            <person name="Stajich J.E."/>
            <person name="Selbmann L."/>
        </authorList>
    </citation>
    <scope>NUCLEOTIDE SEQUENCE</scope>
    <source>
        <strain evidence="1">CCFEE 5737</strain>
    </source>
</reference>
<keyword evidence="2" id="KW-1185">Reference proteome</keyword>